<dbReference type="Proteomes" id="UP000186922">
    <property type="component" value="Unassembled WGS sequence"/>
</dbReference>
<dbReference type="EMBL" id="BDGG01000006">
    <property type="protein sequence ID" value="GAV00504.1"/>
    <property type="molecule type" value="Genomic_DNA"/>
</dbReference>
<dbReference type="AlphaFoldDB" id="A0A1D1VNJ0"/>
<feature type="region of interest" description="Disordered" evidence="1">
    <location>
        <begin position="1"/>
        <end position="29"/>
    </location>
</feature>
<evidence type="ECO:0000313" key="2">
    <source>
        <dbReference type="EMBL" id="GAV00504.1"/>
    </source>
</evidence>
<keyword evidence="3" id="KW-1185">Reference proteome</keyword>
<proteinExistence type="predicted"/>
<evidence type="ECO:0000256" key="1">
    <source>
        <dbReference type="SAM" id="MobiDB-lite"/>
    </source>
</evidence>
<name>A0A1D1VNJ0_RAMVA</name>
<reference evidence="2 3" key="1">
    <citation type="journal article" date="2016" name="Nat. Commun.">
        <title>Extremotolerant tardigrade genome and improved radiotolerance of human cultured cells by tardigrade-unique protein.</title>
        <authorList>
            <person name="Hashimoto T."/>
            <person name="Horikawa D.D."/>
            <person name="Saito Y."/>
            <person name="Kuwahara H."/>
            <person name="Kozuka-Hata H."/>
            <person name="Shin-I T."/>
            <person name="Minakuchi Y."/>
            <person name="Ohishi K."/>
            <person name="Motoyama A."/>
            <person name="Aizu T."/>
            <person name="Enomoto A."/>
            <person name="Kondo K."/>
            <person name="Tanaka S."/>
            <person name="Hara Y."/>
            <person name="Koshikawa S."/>
            <person name="Sagara H."/>
            <person name="Miura T."/>
            <person name="Yokobori S."/>
            <person name="Miyagawa K."/>
            <person name="Suzuki Y."/>
            <person name="Kubo T."/>
            <person name="Oyama M."/>
            <person name="Kohara Y."/>
            <person name="Fujiyama A."/>
            <person name="Arakawa K."/>
            <person name="Katayama T."/>
            <person name="Toyoda A."/>
            <person name="Kunieda T."/>
        </authorList>
    </citation>
    <scope>NUCLEOTIDE SEQUENCE [LARGE SCALE GENOMIC DNA]</scope>
    <source>
        <strain evidence="2 3">YOKOZUNA-1</strain>
    </source>
</reference>
<protein>
    <recommendedName>
        <fullName evidence="4">Transposase IS30-like HTH domain-containing protein</fullName>
    </recommendedName>
</protein>
<evidence type="ECO:0008006" key="4">
    <source>
        <dbReference type="Google" id="ProtNLM"/>
    </source>
</evidence>
<feature type="compositionally biased region" description="Basic and acidic residues" evidence="1">
    <location>
        <begin position="1"/>
        <end position="11"/>
    </location>
</feature>
<accession>A0A1D1VNJ0</accession>
<sequence>MRSKDNIRRVENSVLKKNPDSQRKLARKLGCSQRTVGRIIHEDLGLNARKKKKVHHLTEAQKKQRCL</sequence>
<dbReference type="OrthoDB" id="10006939at2759"/>
<evidence type="ECO:0000313" key="3">
    <source>
        <dbReference type="Proteomes" id="UP000186922"/>
    </source>
</evidence>
<organism evidence="2 3">
    <name type="scientific">Ramazzottius varieornatus</name>
    <name type="common">Water bear</name>
    <name type="synonym">Tardigrade</name>
    <dbReference type="NCBI Taxonomy" id="947166"/>
    <lineage>
        <taxon>Eukaryota</taxon>
        <taxon>Metazoa</taxon>
        <taxon>Ecdysozoa</taxon>
        <taxon>Tardigrada</taxon>
        <taxon>Eutardigrada</taxon>
        <taxon>Parachela</taxon>
        <taxon>Hypsibioidea</taxon>
        <taxon>Ramazzottiidae</taxon>
        <taxon>Ramazzottius</taxon>
    </lineage>
</organism>
<comment type="caution">
    <text evidence="2">The sequence shown here is derived from an EMBL/GenBank/DDBJ whole genome shotgun (WGS) entry which is preliminary data.</text>
</comment>
<gene>
    <name evidence="2" type="primary">RvY_11343-1</name>
    <name evidence="2" type="synonym">RvY_11343.1</name>
    <name evidence="2" type="ORF">RvY_11343</name>
</gene>